<accession>A0AAV1DIT2</accession>
<protein>
    <submittedName>
        <fullName evidence="11">OLC1v1007088C1</fullName>
    </submittedName>
</protein>
<dbReference type="PANTHER" id="PTHR45801">
    <property type="entry name" value="OS07G0101800 PROTEIN"/>
    <property type="match status" value="1"/>
</dbReference>
<evidence type="ECO:0000256" key="7">
    <source>
        <dbReference type="ARBA" id="ARBA00023242"/>
    </source>
</evidence>
<proteinExistence type="predicted"/>
<organism evidence="11 12">
    <name type="scientific">Oldenlandia corymbosa var. corymbosa</name>
    <dbReference type="NCBI Taxonomy" id="529605"/>
    <lineage>
        <taxon>Eukaryota</taxon>
        <taxon>Viridiplantae</taxon>
        <taxon>Streptophyta</taxon>
        <taxon>Embryophyta</taxon>
        <taxon>Tracheophyta</taxon>
        <taxon>Spermatophyta</taxon>
        <taxon>Magnoliopsida</taxon>
        <taxon>eudicotyledons</taxon>
        <taxon>Gunneridae</taxon>
        <taxon>Pentapetalae</taxon>
        <taxon>asterids</taxon>
        <taxon>lamiids</taxon>
        <taxon>Gentianales</taxon>
        <taxon>Rubiaceae</taxon>
        <taxon>Rubioideae</taxon>
        <taxon>Spermacoceae</taxon>
        <taxon>Hedyotis-Oldenlandia complex</taxon>
        <taxon>Oldenlandia</taxon>
    </lineage>
</organism>
<dbReference type="PANTHER" id="PTHR45801:SF117">
    <property type="entry name" value="OS07G0417400 PROTEIN"/>
    <property type="match status" value="1"/>
</dbReference>
<comment type="subcellular location">
    <subcellularLocation>
        <location evidence="1">Nucleus</location>
    </subcellularLocation>
</comment>
<evidence type="ECO:0000256" key="2">
    <source>
        <dbReference type="ARBA" id="ARBA00022723"/>
    </source>
</evidence>
<evidence type="ECO:0000256" key="8">
    <source>
        <dbReference type="PROSITE-ProRule" id="PRU00042"/>
    </source>
</evidence>
<dbReference type="Pfam" id="PF13912">
    <property type="entry name" value="zf-C2H2_6"/>
    <property type="match status" value="1"/>
</dbReference>
<keyword evidence="3 8" id="KW-0863">Zinc-finger</keyword>
<feature type="domain" description="C2H2-type" evidence="10">
    <location>
        <begin position="33"/>
        <end position="60"/>
    </location>
</feature>
<dbReference type="PROSITE" id="PS50157">
    <property type="entry name" value="ZINC_FINGER_C2H2_2"/>
    <property type="match status" value="1"/>
</dbReference>
<dbReference type="Proteomes" id="UP001161247">
    <property type="component" value="Chromosome 5"/>
</dbReference>
<dbReference type="PROSITE" id="PS00028">
    <property type="entry name" value="ZINC_FINGER_C2H2_1"/>
    <property type="match status" value="1"/>
</dbReference>
<gene>
    <name evidence="11" type="ORF">OLC1_LOCUS15930</name>
</gene>
<evidence type="ECO:0000256" key="1">
    <source>
        <dbReference type="ARBA" id="ARBA00004123"/>
    </source>
</evidence>
<keyword evidence="6" id="KW-0804">Transcription</keyword>
<evidence type="ECO:0000256" key="5">
    <source>
        <dbReference type="ARBA" id="ARBA00023015"/>
    </source>
</evidence>
<dbReference type="GO" id="GO:0005634">
    <property type="term" value="C:nucleus"/>
    <property type="evidence" value="ECO:0007669"/>
    <property type="project" value="UniProtKB-SubCell"/>
</dbReference>
<feature type="region of interest" description="Disordered" evidence="9">
    <location>
        <begin position="183"/>
        <end position="204"/>
    </location>
</feature>
<dbReference type="EMBL" id="OX459122">
    <property type="protein sequence ID" value="CAI9107675.1"/>
    <property type="molecule type" value="Genomic_DNA"/>
</dbReference>
<keyword evidence="4" id="KW-0862">Zinc</keyword>
<evidence type="ECO:0000256" key="9">
    <source>
        <dbReference type="SAM" id="MobiDB-lite"/>
    </source>
</evidence>
<evidence type="ECO:0000256" key="3">
    <source>
        <dbReference type="ARBA" id="ARBA00022771"/>
    </source>
</evidence>
<evidence type="ECO:0000256" key="6">
    <source>
        <dbReference type="ARBA" id="ARBA00023163"/>
    </source>
</evidence>
<dbReference type="InterPro" id="IPR052426">
    <property type="entry name" value="Plant_dev_regulator"/>
</dbReference>
<dbReference type="Gene3D" id="3.30.160.60">
    <property type="entry name" value="Classic Zinc Finger"/>
    <property type="match status" value="1"/>
</dbReference>
<dbReference type="AlphaFoldDB" id="A0AAV1DIT2"/>
<reference evidence="11" key="1">
    <citation type="submission" date="2023-03" db="EMBL/GenBank/DDBJ databases">
        <authorList>
            <person name="Julca I."/>
        </authorList>
    </citation>
    <scope>NUCLEOTIDE SEQUENCE</scope>
</reference>
<evidence type="ECO:0000313" key="12">
    <source>
        <dbReference type="Proteomes" id="UP001161247"/>
    </source>
</evidence>
<dbReference type="SUPFAM" id="SSF57667">
    <property type="entry name" value="beta-beta-alpha zinc fingers"/>
    <property type="match status" value="1"/>
</dbReference>
<evidence type="ECO:0000259" key="10">
    <source>
        <dbReference type="PROSITE" id="PS50157"/>
    </source>
</evidence>
<keyword evidence="12" id="KW-1185">Reference proteome</keyword>
<evidence type="ECO:0000256" key="4">
    <source>
        <dbReference type="ARBA" id="ARBA00022833"/>
    </source>
</evidence>
<keyword evidence="5" id="KW-0805">Transcription regulation</keyword>
<keyword evidence="7" id="KW-0539">Nucleus</keyword>
<dbReference type="GO" id="GO:0008270">
    <property type="term" value="F:zinc ion binding"/>
    <property type="evidence" value="ECO:0007669"/>
    <property type="project" value="UniProtKB-KW"/>
</dbReference>
<dbReference type="InterPro" id="IPR036236">
    <property type="entry name" value="Znf_C2H2_sf"/>
</dbReference>
<sequence length="204" mass="23377">MESNNQEDFVNQEVVDLDQEDQDNNSLGVGRSYECVFCKRGFNTAQALGGHMNIHRKDRARNKPSSSSSLDLVLNSSNDIISSSNHDPRFYHQINIIPTYHHQPHFFPSHDHQQQFMNHRSSSSSSSNFQYSSVPAQPFSPNDHYFNYNHQIGFNPFGFDQWSMSFHNNMPCSSSAHVEDLEKSRRGVSQEEELDLELRLGGPL</sequence>
<evidence type="ECO:0000313" key="11">
    <source>
        <dbReference type="EMBL" id="CAI9107675.1"/>
    </source>
</evidence>
<name>A0AAV1DIT2_OLDCO</name>
<keyword evidence="2" id="KW-0479">Metal-binding</keyword>
<dbReference type="InterPro" id="IPR013087">
    <property type="entry name" value="Znf_C2H2_type"/>
</dbReference>